<accession>A0A1I8BEV1</accession>
<evidence type="ECO:0000313" key="3">
    <source>
        <dbReference type="WBParaSite" id="MhA1_Contig2018.frz3.gene5"/>
    </source>
</evidence>
<dbReference type="InterPro" id="IPR001810">
    <property type="entry name" value="F-box_dom"/>
</dbReference>
<dbReference type="PROSITE" id="PS50181">
    <property type="entry name" value="FBOX"/>
    <property type="match status" value="1"/>
</dbReference>
<name>A0A1I8BEV1_MELHA</name>
<sequence>MKNFPVEVQLDILKFFDYKQLNSFQLITKQLNKLINKYNNELTLKGFFSFEMIPDTKVFLAERNKAFDIGKYFEKKDGNGIIYNFELNDSQKIKWENALASNVPLFVCPYAKKRSQDFIKDTYLLFIKRKAPPCNDIKREFDEKIKNFESNIEEIERLRINMLITYSKIEYYQKQRKYITENLSATLNPDRYRQLCLELPVYPKNIDELKFIRFWLFQLSRCCFIYINFENVIFNPEMLKITFEDSDNFRLMMILKN</sequence>
<dbReference type="Proteomes" id="UP000095281">
    <property type="component" value="Unplaced"/>
</dbReference>
<dbReference type="WBParaSite" id="MhA1_Contig2018.frz3.gene5">
    <property type="protein sequence ID" value="MhA1_Contig2018.frz3.gene5"/>
    <property type="gene ID" value="MhA1_Contig2018.frz3.gene5"/>
</dbReference>
<proteinExistence type="predicted"/>
<evidence type="ECO:0000259" key="1">
    <source>
        <dbReference type="PROSITE" id="PS50181"/>
    </source>
</evidence>
<dbReference type="AlphaFoldDB" id="A0A1I8BEV1"/>
<organism evidence="2 3">
    <name type="scientific">Meloidogyne hapla</name>
    <name type="common">Root-knot nematode worm</name>
    <dbReference type="NCBI Taxonomy" id="6305"/>
    <lineage>
        <taxon>Eukaryota</taxon>
        <taxon>Metazoa</taxon>
        <taxon>Ecdysozoa</taxon>
        <taxon>Nematoda</taxon>
        <taxon>Chromadorea</taxon>
        <taxon>Rhabditida</taxon>
        <taxon>Tylenchina</taxon>
        <taxon>Tylenchomorpha</taxon>
        <taxon>Tylenchoidea</taxon>
        <taxon>Meloidogynidae</taxon>
        <taxon>Meloidogyninae</taxon>
        <taxon>Meloidogyne</taxon>
    </lineage>
</organism>
<evidence type="ECO:0000313" key="2">
    <source>
        <dbReference type="Proteomes" id="UP000095281"/>
    </source>
</evidence>
<reference evidence="3" key="1">
    <citation type="submission" date="2016-11" db="UniProtKB">
        <authorList>
            <consortium name="WormBaseParasite"/>
        </authorList>
    </citation>
    <scope>IDENTIFICATION</scope>
</reference>
<keyword evidence="2" id="KW-1185">Reference proteome</keyword>
<protein>
    <submittedName>
        <fullName evidence="3">F-box domain-containing protein</fullName>
    </submittedName>
</protein>
<feature type="domain" description="F-box" evidence="1">
    <location>
        <begin position="1"/>
        <end position="47"/>
    </location>
</feature>